<keyword evidence="1" id="KW-1133">Transmembrane helix</keyword>
<dbReference type="PANTHER" id="PTHR34220">
    <property type="entry name" value="SENSOR HISTIDINE KINASE YPDA"/>
    <property type="match status" value="1"/>
</dbReference>
<dbReference type="RefSeq" id="WP_169658846.1">
    <property type="nucleotide sequence ID" value="NZ_JABANE010000068.1"/>
</dbReference>
<evidence type="ECO:0000313" key="4">
    <source>
        <dbReference type="Proteomes" id="UP000576082"/>
    </source>
</evidence>
<dbReference type="InterPro" id="IPR010559">
    <property type="entry name" value="Sig_transdc_His_kin_internal"/>
</dbReference>
<keyword evidence="1" id="KW-0472">Membrane</keyword>
<keyword evidence="3" id="KW-0808">Transferase</keyword>
<feature type="domain" description="Signal transduction histidine kinase internal region" evidence="2">
    <location>
        <begin position="179"/>
        <end position="251"/>
    </location>
</feature>
<dbReference type="InterPro" id="IPR036890">
    <property type="entry name" value="HATPase_C_sf"/>
</dbReference>
<proteinExistence type="predicted"/>
<organism evidence="3 4">
    <name type="scientific">Flammeovirga aprica JL-4</name>
    <dbReference type="NCBI Taxonomy" id="694437"/>
    <lineage>
        <taxon>Bacteria</taxon>
        <taxon>Pseudomonadati</taxon>
        <taxon>Bacteroidota</taxon>
        <taxon>Cytophagia</taxon>
        <taxon>Cytophagales</taxon>
        <taxon>Flammeovirgaceae</taxon>
        <taxon>Flammeovirga</taxon>
    </lineage>
</organism>
<dbReference type="Gene3D" id="3.30.565.10">
    <property type="entry name" value="Histidine kinase-like ATPase, C-terminal domain"/>
    <property type="match status" value="1"/>
</dbReference>
<evidence type="ECO:0000259" key="2">
    <source>
        <dbReference type="Pfam" id="PF06580"/>
    </source>
</evidence>
<name>A0A7X9RXW5_9BACT</name>
<dbReference type="GO" id="GO:0000155">
    <property type="term" value="F:phosphorelay sensor kinase activity"/>
    <property type="evidence" value="ECO:0007669"/>
    <property type="project" value="InterPro"/>
</dbReference>
<keyword evidence="3" id="KW-0418">Kinase</keyword>
<keyword evidence="4" id="KW-1185">Reference proteome</keyword>
<gene>
    <name evidence="3" type="ORF">HHU12_21740</name>
</gene>
<feature type="transmembrane region" description="Helical" evidence="1">
    <location>
        <begin position="35"/>
        <end position="59"/>
    </location>
</feature>
<protein>
    <submittedName>
        <fullName evidence="3">Histidine kinase</fullName>
    </submittedName>
</protein>
<dbReference type="EMBL" id="JABANE010000068">
    <property type="protein sequence ID" value="NME70614.1"/>
    <property type="molecule type" value="Genomic_DNA"/>
</dbReference>
<dbReference type="Pfam" id="PF06580">
    <property type="entry name" value="His_kinase"/>
    <property type="match status" value="1"/>
</dbReference>
<feature type="transmembrane region" description="Helical" evidence="1">
    <location>
        <begin position="138"/>
        <end position="155"/>
    </location>
</feature>
<feature type="transmembrane region" description="Helical" evidence="1">
    <location>
        <begin position="12"/>
        <end position="29"/>
    </location>
</feature>
<dbReference type="Proteomes" id="UP000576082">
    <property type="component" value="Unassembled WGS sequence"/>
</dbReference>
<sequence length="368" mass="43234">MLSLQKIKQDHIWQGLLILAYLLLTYSFFEQRFGFAYGSMKAILLVSFQVFIWQINLNYLVPKLLLEKKHVIYAISLFAFVLTIAFIYQYIEKEIFHAWKQSNIERSMFPFDDPELRERAMKNRNVKRVRKGWKIFESTYNVILFSVIALASTAYRMTLFGLKKENEATVLREEQVKSEMSFLKSQVNPHFLFNVLNNIYTLSFIKSDKTPEVVLQLSDMLRYMLYDTSTETVPIHKEIDYLKNFIELHLLKSDGIKENIETSWNVEKPSLQIAPLLFAPFIENAFKHSHIEDEDHGWIKVKLDVSASNEIYFEVANSKPRTKLSKDQLGGIGLENVKKRLNLQYNLKHQLEIIDTQDSFTVKLKIHT</sequence>
<reference evidence="3 4" key="1">
    <citation type="submission" date="2020-04" db="EMBL/GenBank/DDBJ databases">
        <title>Flammeovirga sp. SR4, a novel species isolated from seawater.</title>
        <authorList>
            <person name="Wang X."/>
        </authorList>
    </citation>
    <scope>NUCLEOTIDE SEQUENCE [LARGE SCALE GENOMIC DNA]</scope>
    <source>
        <strain evidence="3 4">ATCC 23126</strain>
    </source>
</reference>
<dbReference type="InterPro" id="IPR050640">
    <property type="entry name" value="Bact_2-comp_sensor_kinase"/>
</dbReference>
<dbReference type="GO" id="GO:0016020">
    <property type="term" value="C:membrane"/>
    <property type="evidence" value="ECO:0007669"/>
    <property type="project" value="InterPro"/>
</dbReference>
<feature type="transmembrane region" description="Helical" evidence="1">
    <location>
        <begin position="71"/>
        <end position="91"/>
    </location>
</feature>
<keyword evidence="1" id="KW-0812">Transmembrane</keyword>
<evidence type="ECO:0000313" key="3">
    <source>
        <dbReference type="EMBL" id="NME70614.1"/>
    </source>
</evidence>
<dbReference type="PANTHER" id="PTHR34220:SF7">
    <property type="entry name" value="SENSOR HISTIDINE KINASE YPDA"/>
    <property type="match status" value="1"/>
</dbReference>
<comment type="caution">
    <text evidence="3">The sequence shown here is derived from an EMBL/GenBank/DDBJ whole genome shotgun (WGS) entry which is preliminary data.</text>
</comment>
<accession>A0A7X9RXW5</accession>
<evidence type="ECO:0000256" key="1">
    <source>
        <dbReference type="SAM" id="Phobius"/>
    </source>
</evidence>
<dbReference type="AlphaFoldDB" id="A0A7X9RXW5"/>